<dbReference type="Pfam" id="PF04542">
    <property type="entry name" value="Sigma70_r2"/>
    <property type="match status" value="1"/>
</dbReference>
<dbReference type="InterPro" id="IPR014284">
    <property type="entry name" value="RNA_pol_sigma-70_dom"/>
</dbReference>
<evidence type="ECO:0000256" key="1">
    <source>
        <dbReference type="ARBA" id="ARBA00010641"/>
    </source>
</evidence>
<keyword evidence="3" id="KW-0731">Sigma factor</keyword>
<keyword evidence="2" id="KW-0805">Transcription regulation</keyword>
<dbReference type="PANTHER" id="PTHR43133:SF8">
    <property type="entry name" value="RNA POLYMERASE SIGMA FACTOR HI_1459-RELATED"/>
    <property type="match status" value="1"/>
</dbReference>
<feature type="domain" description="RNA polymerase sigma-70 region 2" evidence="6">
    <location>
        <begin position="12"/>
        <end position="76"/>
    </location>
</feature>
<dbReference type="RefSeq" id="WP_153585512.1">
    <property type="nucleotide sequence ID" value="NZ_WJBU01000011.1"/>
</dbReference>
<dbReference type="InterPro" id="IPR007627">
    <property type="entry name" value="RNA_pol_sigma70_r2"/>
</dbReference>
<evidence type="ECO:0000313" key="8">
    <source>
        <dbReference type="EMBL" id="MRD48199.1"/>
    </source>
</evidence>
<dbReference type="NCBIfam" id="NF009173">
    <property type="entry name" value="PRK12520.1"/>
    <property type="match status" value="1"/>
</dbReference>
<evidence type="ECO:0000259" key="7">
    <source>
        <dbReference type="Pfam" id="PF08281"/>
    </source>
</evidence>
<dbReference type="GO" id="GO:0006352">
    <property type="term" value="P:DNA-templated transcription initiation"/>
    <property type="evidence" value="ECO:0007669"/>
    <property type="project" value="InterPro"/>
</dbReference>
<proteinExistence type="inferred from homology"/>
<keyword evidence="5" id="KW-0804">Transcription</keyword>
<dbReference type="GO" id="GO:0016987">
    <property type="term" value="F:sigma factor activity"/>
    <property type="evidence" value="ECO:0007669"/>
    <property type="project" value="UniProtKB-KW"/>
</dbReference>
<dbReference type="InterPro" id="IPR013324">
    <property type="entry name" value="RNA_pol_sigma_r3/r4-like"/>
</dbReference>
<dbReference type="InterPro" id="IPR013325">
    <property type="entry name" value="RNA_pol_sigma_r2"/>
</dbReference>
<dbReference type="InterPro" id="IPR013249">
    <property type="entry name" value="RNA_pol_sigma70_r4_t2"/>
</dbReference>
<name>A0A844B9C3_9BURK</name>
<dbReference type="InterPro" id="IPR039425">
    <property type="entry name" value="RNA_pol_sigma-70-like"/>
</dbReference>
<dbReference type="SUPFAM" id="SSF88946">
    <property type="entry name" value="Sigma2 domain of RNA polymerase sigma factors"/>
    <property type="match status" value="1"/>
</dbReference>
<dbReference type="Gene3D" id="1.10.10.10">
    <property type="entry name" value="Winged helix-like DNA-binding domain superfamily/Winged helix DNA-binding domain"/>
    <property type="match status" value="1"/>
</dbReference>
<dbReference type="SUPFAM" id="SSF88659">
    <property type="entry name" value="Sigma3 and sigma4 domains of RNA polymerase sigma factors"/>
    <property type="match status" value="1"/>
</dbReference>
<evidence type="ECO:0000256" key="2">
    <source>
        <dbReference type="ARBA" id="ARBA00023015"/>
    </source>
</evidence>
<dbReference type="InterPro" id="IPR036388">
    <property type="entry name" value="WH-like_DNA-bd_sf"/>
</dbReference>
<protein>
    <submittedName>
        <fullName evidence="8">Sigma-70 family RNA polymerase sigma factor</fullName>
    </submittedName>
</protein>
<dbReference type="InterPro" id="IPR014289">
    <property type="entry name" value="RNA_pol_sigma-24-rel"/>
</dbReference>
<dbReference type="Gene3D" id="1.10.1740.10">
    <property type="match status" value="1"/>
</dbReference>
<sequence length="191" mass="22011">MHAMTIEHQLAEHRTYLVRYAMLQLRNEAWAEDAVSETLLAALSKPQSFGSRSQLKTWLVGILKHKVIDVLRERKREVCLQFDGGDGSEELEALIFKADGHFASQPSDWGNPEQELESQQFFAMLEACAQKLPPALARVFLMREWLELPCEQICSELELTPTNLYVQLHRARLRLRECVDINWFGNQQNAS</sequence>
<dbReference type="PANTHER" id="PTHR43133">
    <property type="entry name" value="RNA POLYMERASE ECF-TYPE SIGMA FACTO"/>
    <property type="match status" value="1"/>
</dbReference>
<accession>A0A844B9C3</accession>
<dbReference type="Proteomes" id="UP000487350">
    <property type="component" value="Unassembled WGS sequence"/>
</dbReference>
<keyword evidence="9" id="KW-1185">Reference proteome</keyword>
<dbReference type="Pfam" id="PF08281">
    <property type="entry name" value="Sigma70_r4_2"/>
    <property type="match status" value="1"/>
</dbReference>
<dbReference type="NCBIfam" id="TIGR02943">
    <property type="entry name" value="Sig70_famx1"/>
    <property type="match status" value="1"/>
</dbReference>
<dbReference type="EMBL" id="WJBU01000011">
    <property type="protein sequence ID" value="MRD48199.1"/>
    <property type="molecule type" value="Genomic_DNA"/>
</dbReference>
<dbReference type="OrthoDB" id="9782108at2"/>
<keyword evidence="4" id="KW-0238">DNA-binding</keyword>
<feature type="domain" description="RNA polymerase sigma factor 70 region 4 type 2" evidence="7">
    <location>
        <begin position="124"/>
        <end position="175"/>
    </location>
</feature>
<dbReference type="NCBIfam" id="TIGR02937">
    <property type="entry name" value="sigma70-ECF"/>
    <property type="match status" value="1"/>
</dbReference>
<organism evidence="8 9">
    <name type="scientific">Caenimonas koreensis DSM 17982</name>
    <dbReference type="NCBI Taxonomy" id="1121255"/>
    <lineage>
        <taxon>Bacteria</taxon>
        <taxon>Pseudomonadati</taxon>
        <taxon>Pseudomonadota</taxon>
        <taxon>Betaproteobacteria</taxon>
        <taxon>Burkholderiales</taxon>
        <taxon>Comamonadaceae</taxon>
        <taxon>Caenimonas</taxon>
    </lineage>
</organism>
<evidence type="ECO:0000259" key="6">
    <source>
        <dbReference type="Pfam" id="PF04542"/>
    </source>
</evidence>
<gene>
    <name evidence="8" type="ORF">GHT07_12995</name>
</gene>
<comment type="caution">
    <text evidence="8">The sequence shown here is derived from an EMBL/GenBank/DDBJ whole genome shotgun (WGS) entry which is preliminary data.</text>
</comment>
<reference evidence="8 9" key="1">
    <citation type="submission" date="2019-11" db="EMBL/GenBank/DDBJ databases">
        <title>Caenimonas koreensis gen. nov., sp. nov., isolated from activated sludge.</title>
        <authorList>
            <person name="Seung H.R."/>
        </authorList>
    </citation>
    <scope>NUCLEOTIDE SEQUENCE [LARGE SCALE GENOMIC DNA]</scope>
    <source>
        <strain evidence="8 9">EMB320</strain>
    </source>
</reference>
<comment type="similarity">
    <text evidence="1">Belongs to the sigma-70 factor family. ECF subfamily.</text>
</comment>
<evidence type="ECO:0000256" key="5">
    <source>
        <dbReference type="ARBA" id="ARBA00023163"/>
    </source>
</evidence>
<evidence type="ECO:0000256" key="4">
    <source>
        <dbReference type="ARBA" id="ARBA00023125"/>
    </source>
</evidence>
<evidence type="ECO:0000256" key="3">
    <source>
        <dbReference type="ARBA" id="ARBA00023082"/>
    </source>
</evidence>
<evidence type="ECO:0000313" key="9">
    <source>
        <dbReference type="Proteomes" id="UP000487350"/>
    </source>
</evidence>
<dbReference type="GO" id="GO:0003677">
    <property type="term" value="F:DNA binding"/>
    <property type="evidence" value="ECO:0007669"/>
    <property type="project" value="UniProtKB-KW"/>
</dbReference>
<dbReference type="AlphaFoldDB" id="A0A844B9C3"/>